<comment type="subcellular location">
    <subcellularLocation>
        <location evidence="2">Membrane</location>
    </subcellularLocation>
</comment>
<sequence length="959" mass="107663">MVPENSEGVSPKHTLTTRALRLAIVRIGLVSLGGGAISYYVNSTTIEQDVTWQLLLSTEQSLHRESLPFREIKDLQRNFLKEFKEILARPGMEARLVEDFQQIFYRHEDGSYTQRPQLFEGQPLADGRQFARMSATYAPDNPPDDNTRARFALSYLLSHKYGSSTEGRLFNFYGVVPEKGFPIYQDADIAKVFTYSGPDALKLETYEFYQRGFGTSGHETLFTRMYWDFSNNAWMTTIATPDVADVSGKHAILACVDVLLDALMDRTAKPAMQGAYSTLFIDDNEGTLIYHPTVMEQVKSSSGMASIQSLQMVQHYPLLEAVPDLAPGHARIVQTPDDIVAMGRIPDTPWVLAIHYPRTLMVPAILDNLAIVVILGLLTLLVEILILRSILQKQVAHPLFRLVQATRRLGVGKERLYPEQLPTRSVDEIGELARAFGKMAERIQDAHERLELKVQERTRQASRLVAIAKERERAETLLLESEQRYRDIFDNSMDPLFLLDLTREGLRYIELNPAFERAIGQGRTELIGRTVEQTLPAHAAAAVIAEYRRCVDGGVPLDEEYELDLPAGRLTFHTTLIPVIGANGHVQRIVGIARDITERKHAERLLHSREQEFRALVENTPDIIARFDLQCRFLYANPAARDLLGHPLDFLLGKNACEVSPDSDVARFFHHAVGQLVDTRDVTEEELSISVPVRRGKEVFSYQVRLVPERDRYGGLVSIFTVGRNVSAMRAAEQRLKESNAQLRQLSSHRESTREEERKRIAREIHDELGQQLSALRIGISLLRLQFGNDQPLLVERVQILMGRVDETIQVVRNVATALRPSALDMGLISALEWLVSEFSSNTGIACRLKAPTARLELDDERATAIFRLIQESLTNVSRHAQASQVSIRLECLAEHVLIEVSDNGKGFDPAQLPKGTLGMLGMHERGHMLGGTVTIDSAPGQGACVQVNIPLQIDPEFP</sequence>
<dbReference type="PROSITE" id="PS50112">
    <property type="entry name" value="PAS"/>
    <property type="match status" value="2"/>
</dbReference>
<keyword evidence="9" id="KW-0472">Membrane</keyword>
<feature type="domain" description="HAMP" evidence="13">
    <location>
        <begin position="393"/>
        <end position="448"/>
    </location>
</feature>
<dbReference type="Gene3D" id="3.30.565.10">
    <property type="entry name" value="Histidine kinase-like ATPase, C-terminal domain"/>
    <property type="match status" value="1"/>
</dbReference>
<dbReference type="Gene3D" id="6.10.340.10">
    <property type="match status" value="1"/>
</dbReference>
<feature type="domain" description="PAC" evidence="12">
    <location>
        <begin position="683"/>
        <end position="738"/>
    </location>
</feature>
<feature type="transmembrane region" description="Helical" evidence="9">
    <location>
        <begin position="20"/>
        <end position="41"/>
    </location>
</feature>
<dbReference type="InterPro" id="IPR003594">
    <property type="entry name" value="HATPase_dom"/>
</dbReference>
<dbReference type="SMART" id="SM00387">
    <property type="entry name" value="HATPase_c"/>
    <property type="match status" value="1"/>
</dbReference>
<keyword evidence="15" id="KW-1185">Reference proteome</keyword>
<dbReference type="InterPro" id="IPR003660">
    <property type="entry name" value="HAMP_dom"/>
</dbReference>
<dbReference type="InterPro" id="IPR013656">
    <property type="entry name" value="PAS_4"/>
</dbReference>
<evidence type="ECO:0000256" key="4">
    <source>
        <dbReference type="ARBA" id="ARBA00022553"/>
    </source>
</evidence>
<feature type="domain" description="Histidine kinase" evidence="10">
    <location>
        <begin position="764"/>
        <end position="954"/>
    </location>
</feature>
<evidence type="ECO:0000256" key="9">
    <source>
        <dbReference type="SAM" id="Phobius"/>
    </source>
</evidence>
<keyword evidence="8" id="KW-0175">Coiled coil</keyword>
<evidence type="ECO:0000259" key="12">
    <source>
        <dbReference type="PROSITE" id="PS50113"/>
    </source>
</evidence>
<dbReference type="PANTHER" id="PTHR24421">
    <property type="entry name" value="NITRATE/NITRITE SENSOR PROTEIN NARX-RELATED"/>
    <property type="match status" value="1"/>
</dbReference>
<dbReference type="EMBL" id="CP022202">
    <property type="protein sequence ID" value="AXA60088.1"/>
    <property type="molecule type" value="Genomic_DNA"/>
</dbReference>
<reference evidence="15" key="1">
    <citation type="journal article" date="2021" name="Front. Microbiol.">
        <title>Genomic Analysis of the 1-Aminocyclopropane-1-Carboxylate Deaminase-Producing Pseudomonas thivervalensis SC5 Reveals Its Multifaceted Roles in Soil and in Beneficial Interactions With Plants.</title>
        <authorList>
            <person name="Nascimento F.X."/>
            <person name="Uron P."/>
            <person name="Glick B.R."/>
            <person name="Giachini A."/>
            <person name="Rossi M.J."/>
        </authorList>
    </citation>
    <scope>NUCLEOTIDE SEQUENCE [LARGE SCALE GENOMIC DNA]</scope>
    <source>
        <strain evidence="15">PLM3</strain>
    </source>
</reference>
<keyword evidence="9" id="KW-1133">Transmembrane helix</keyword>
<gene>
    <name evidence="14" type="ORF">CEQ51_08385</name>
</gene>
<dbReference type="CDD" id="cd00130">
    <property type="entry name" value="PAS"/>
    <property type="match status" value="2"/>
</dbReference>
<feature type="coiled-coil region" evidence="8">
    <location>
        <begin position="729"/>
        <end position="756"/>
    </location>
</feature>
<dbReference type="PROSITE" id="PS50885">
    <property type="entry name" value="HAMP"/>
    <property type="match status" value="1"/>
</dbReference>
<accession>A0A2Z4ZNU9</accession>
<evidence type="ECO:0000259" key="10">
    <source>
        <dbReference type="PROSITE" id="PS50109"/>
    </source>
</evidence>
<dbReference type="PROSITE" id="PS50113">
    <property type="entry name" value="PAC"/>
    <property type="match status" value="2"/>
</dbReference>
<evidence type="ECO:0000256" key="3">
    <source>
        <dbReference type="ARBA" id="ARBA00012438"/>
    </source>
</evidence>
<proteinExistence type="predicted"/>
<keyword evidence="9" id="KW-0812">Transmembrane</keyword>
<dbReference type="RefSeq" id="WP_208666884.1">
    <property type="nucleotide sequence ID" value="NZ_CP022201.1"/>
</dbReference>
<dbReference type="Gene3D" id="3.30.450.20">
    <property type="entry name" value="PAS domain"/>
    <property type="match status" value="4"/>
</dbReference>
<organism evidence="14 15">
    <name type="scientific">Pseudomonas thivervalensis</name>
    <dbReference type="NCBI Taxonomy" id="86265"/>
    <lineage>
        <taxon>Bacteria</taxon>
        <taxon>Pseudomonadati</taxon>
        <taxon>Pseudomonadota</taxon>
        <taxon>Gammaproteobacteria</taxon>
        <taxon>Pseudomonadales</taxon>
        <taxon>Pseudomonadaceae</taxon>
        <taxon>Pseudomonas</taxon>
    </lineage>
</organism>
<evidence type="ECO:0000259" key="13">
    <source>
        <dbReference type="PROSITE" id="PS50885"/>
    </source>
</evidence>
<dbReference type="InterPro" id="IPR050482">
    <property type="entry name" value="Sensor_HK_TwoCompSys"/>
</dbReference>
<dbReference type="CDD" id="cd06225">
    <property type="entry name" value="HAMP"/>
    <property type="match status" value="1"/>
</dbReference>
<evidence type="ECO:0000256" key="5">
    <source>
        <dbReference type="ARBA" id="ARBA00022679"/>
    </source>
</evidence>
<feature type="domain" description="PAS" evidence="11">
    <location>
        <begin position="481"/>
        <end position="554"/>
    </location>
</feature>
<evidence type="ECO:0000313" key="15">
    <source>
        <dbReference type="Proteomes" id="UP000251666"/>
    </source>
</evidence>
<dbReference type="InterPro" id="IPR000014">
    <property type="entry name" value="PAS"/>
</dbReference>
<dbReference type="SUPFAM" id="SSF158472">
    <property type="entry name" value="HAMP domain-like"/>
    <property type="match status" value="1"/>
</dbReference>
<evidence type="ECO:0000256" key="7">
    <source>
        <dbReference type="ARBA" id="ARBA00023012"/>
    </source>
</evidence>
<dbReference type="Gene3D" id="1.20.5.1930">
    <property type="match status" value="1"/>
</dbReference>
<dbReference type="CDD" id="cd16917">
    <property type="entry name" value="HATPase_UhpB-NarQ-NarX-like"/>
    <property type="match status" value="1"/>
</dbReference>
<dbReference type="SUPFAM" id="SSF55785">
    <property type="entry name" value="PYP-like sensor domain (PAS domain)"/>
    <property type="match status" value="2"/>
</dbReference>
<keyword evidence="4" id="KW-0597">Phosphoprotein</keyword>
<dbReference type="PANTHER" id="PTHR24421:SF59">
    <property type="entry name" value="OXYGEN SENSOR HISTIDINE KINASE NREB"/>
    <property type="match status" value="1"/>
</dbReference>
<feature type="domain" description="PAC" evidence="12">
    <location>
        <begin position="557"/>
        <end position="608"/>
    </location>
</feature>
<dbReference type="AlphaFoldDB" id="A0A2Z4ZNU9"/>
<dbReference type="InterPro" id="IPR036890">
    <property type="entry name" value="HATPase_C_sf"/>
</dbReference>
<dbReference type="InterPro" id="IPR005467">
    <property type="entry name" value="His_kinase_dom"/>
</dbReference>
<feature type="transmembrane region" description="Helical" evidence="9">
    <location>
        <begin position="369"/>
        <end position="391"/>
    </location>
</feature>
<dbReference type="PROSITE" id="PS50109">
    <property type="entry name" value="HIS_KIN"/>
    <property type="match status" value="1"/>
</dbReference>
<dbReference type="Pfam" id="PF07730">
    <property type="entry name" value="HisKA_3"/>
    <property type="match status" value="1"/>
</dbReference>
<name>A0A2Z4ZNU9_9PSED</name>
<dbReference type="Proteomes" id="UP000251666">
    <property type="component" value="Chromosome"/>
</dbReference>
<dbReference type="GO" id="GO:0046983">
    <property type="term" value="F:protein dimerization activity"/>
    <property type="evidence" value="ECO:0007669"/>
    <property type="project" value="InterPro"/>
</dbReference>
<dbReference type="Pfam" id="PF02518">
    <property type="entry name" value="HATPase_c"/>
    <property type="match status" value="1"/>
</dbReference>
<dbReference type="Pfam" id="PF00672">
    <property type="entry name" value="HAMP"/>
    <property type="match status" value="1"/>
</dbReference>
<dbReference type="SMART" id="SM00091">
    <property type="entry name" value="PAS"/>
    <property type="match status" value="2"/>
</dbReference>
<dbReference type="Pfam" id="PF08448">
    <property type="entry name" value="PAS_4"/>
    <property type="match status" value="2"/>
</dbReference>
<dbReference type="SMART" id="SM00304">
    <property type="entry name" value="HAMP"/>
    <property type="match status" value="1"/>
</dbReference>
<evidence type="ECO:0000256" key="2">
    <source>
        <dbReference type="ARBA" id="ARBA00004370"/>
    </source>
</evidence>
<evidence type="ECO:0000256" key="8">
    <source>
        <dbReference type="SAM" id="Coils"/>
    </source>
</evidence>
<keyword evidence="6" id="KW-0418">Kinase</keyword>
<protein>
    <recommendedName>
        <fullName evidence="3">histidine kinase</fullName>
        <ecNumber evidence="3">2.7.13.3</ecNumber>
    </recommendedName>
</protein>
<comment type="catalytic activity">
    <reaction evidence="1">
        <text>ATP + protein L-histidine = ADP + protein N-phospho-L-histidine.</text>
        <dbReference type="EC" id="2.7.13.3"/>
    </reaction>
</comment>
<evidence type="ECO:0000259" key="11">
    <source>
        <dbReference type="PROSITE" id="PS50112"/>
    </source>
</evidence>
<dbReference type="GO" id="GO:0016020">
    <property type="term" value="C:membrane"/>
    <property type="evidence" value="ECO:0007669"/>
    <property type="project" value="UniProtKB-SubCell"/>
</dbReference>
<keyword evidence="7" id="KW-0902">Two-component regulatory system</keyword>
<evidence type="ECO:0000256" key="6">
    <source>
        <dbReference type="ARBA" id="ARBA00022777"/>
    </source>
</evidence>
<dbReference type="GO" id="GO:0000155">
    <property type="term" value="F:phosphorelay sensor kinase activity"/>
    <property type="evidence" value="ECO:0007669"/>
    <property type="project" value="InterPro"/>
</dbReference>
<evidence type="ECO:0000313" key="14">
    <source>
        <dbReference type="EMBL" id="AXA60088.1"/>
    </source>
</evidence>
<feature type="domain" description="PAS" evidence="11">
    <location>
        <begin position="609"/>
        <end position="670"/>
    </location>
</feature>
<dbReference type="NCBIfam" id="TIGR00229">
    <property type="entry name" value="sensory_box"/>
    <property type="match status" value="2"/>
</dbReference>
<dbReference type="InterPro" id="IPR011712">
    <property type="entry name" value="Sig_transdc_His_kin_sub3_dim/P"/>
</dbReference>
<dbReference type="KEGG" id="pthv:CE140_08545"/>
<evidence type="ECO:0000256" key="1">
    <source>
        <dbReference type="ARBA" id="ARBA00000085"/>
    </source>
</evidence>
<dbReference type="EC" id="2.7.13.3" evidence="3"/>
<keyword evidence="5" id="KW-0808">Transferase</keyword>
<dbReference type="SUPFAM" id="SSF55874">
    <property type="entry name" value="ATPase domain of HSP90 chaperone/DNA topoisomerase II/histidine kinase"/>
    <property type="match status" value="1"/>
</dbReference>
<dbReference type="InterPro" id="IPR000700">
    <property type="entry name" value="PAS-assoc_C"/>
</dbReference>
<dbReference type="InterPro" id="IPR035965">
    <property type="entry name" value="PAS-like_dom_sf"/>
</dbReference>